<dbReference type="KEGG" id="pseo:OM33_07505"/>
<dbReference type="Proteomes" id="UP000030341">
    <property type="component" value="Chromosome 1"/>
</dbReference>
<evidence type="ECO:0000259" key="4">
    <source>
        <dbReference type="PROSITE" id="PS50930"/>
    </source>
</evidence>
<dbReference type="PROSITE" id="PS50110">
    <property type="entry name" value="RESPONSE_REGULATORY"/>
    <property type="match status" value="1"/>
</dbReference>
<dbReference type="InterPro" id="IPR007492">
    <property type="entry name" value="LytTR_DNA-bd_dom"/>
</dbReference>
<dbReference type="Gene3D" id="3.40.50.2300">
    <property type="match status" value="1"/>
</dbReference>
<evidence type="ECO:0008006" key="7">
    <source>
        <dbReference type="Google" id="ProtNLM"/>
    </source>
</evidence>
<sequence>MNVLIVDDEPLARARIARLLQKLRPDFSLLPLACNANEALKICGDVMPDLALLDIEMPGMSGIELAQKLKEIEPPPAIVFITAYPDKALPAFSVLPQGYLVKPIDEASLAKIISGLQLTHRAQTALKQQEALDYLENGMHKQILIADIRLIKTEDKYLRVVTPTRSFLIEGSLKKLLNDFPLFFVRAHRNTIVNSSYLSEVGHDHNKHWLKLIDLDDKIEISRREWPNLKQLLK</sequence>
<dbReference type="SMART" id="SM00448">
    <property type="entry name" value="REC"/>
    <property type="match status" value="1"/>
</dbReference>
<keyword evidence="6" id="KW-1185">Reference proteome</keyword>
<dbReference type="Pfam" id="PF04397">
    <property type="entry name" value="LytTR"/>
    <property type="match status" value="1"/>
</dbReference>
<evidence type="ECO:0000259" key="3">
    <source>
        <dbReference type="PROSITE" id="PS50110"/>
    </source>
</evidence>
<dbReference type="EMBL" id="CP009888">
    <property type="protein sequence ID" value="AIY65015.1"/>
    <property type="molecule type" value="Genomic_DNA"/>
</dbReference>
<dbReference type="PANTHER" id="PTHR37299:SF1">
    <property type="entry name" value="STAGE 0 SPORULATION PROTEIN A HOMOLOG"/>
    <property type="match status" value="1"/>
</dbReference>
<keyword evidence="2" id="KW-0597">Phosphoprotein</keyword>
<gene>
    <name evidence="5" type="ORF">OM33_07505</name>
</gene>
<dbReference type="GO" id="GO:0000156">
    <property type="term" value="F:phosphorelay response regulator activity"/>
    <property type="evidence" value="ECO:0007669"/>
    <property type="project" value="InterPro"/>
</dbReference>
<protein>
    <recommendedName>
        <fullName evidence="7">Chemotaxis protein CheY</fullName>
    </recommendedName>
</protein>
<dbReference type="STRING" id="1348114.OM33_07505"/>
<dbReference type="RefSeq" id="WP_038640512.1">
    <property type="nucleotide sequence ID" value="NZ_CP009888.1"/>
</dbReference>
<feature type="domain" description="Response regulatory" evidence="3">
    <location>
        <begin position="2"/>
        <end position="117"/>
    </location>
</feature>
<dbReference type="PROSITE" id="PS50930">
    <property type="entry name" value="HTH_LYTTR"/>
    <property type="match status" value="1"/>
</dbReference>
<dbReference type="Pfam" id="PF00072">
    <property type="entry name" value="Response_reg"/>
    <property type="match status" value="1"/>
</dbReference>
<dbReference type="InterPro" id="IPR001789">
    <property type="entry name" value="Sig_transdc_resp-reg_receiver"/>
</dbReference>
<keyword evidence="1" id="KW-0902">Two-component regulatory system</keyword>
<evidence type="ECO:0000313" key="6">
    <source>
        <dbReference type="Proteomes" id="UP000030341"/>
    </source>
</evidence>
<evidence type="ECO:0000256" key="2">
    <source>
        <dbReference type="PROSITE-ProRule" id="PRU00169"/>
    </source>
</evidence>
<dbReference type="Gene3D" id="2.40.50.1020">
    <property type="entry name" value="LytTr DNA-binding domain"/>
    <property type="match status" value="1"/>
</dbReference>
<organism evidence="5 6">
    <name type="scientific">Pseudoalteromonas piratica</name>
    <dbReference type="NCBI Taxonomy" id="1348114"/>
    <lineage>
        <taxon>Bacteria</taxon>
        <taxon>Pseudomonadati</taxon>
        <taxon>Pseudomonadota</taxon>
        <taxon>Gammaproteobacteria</taxon>
        <taxon>Alteromonadales</taxon>
        <taxon>Pseudoalteromonadaceae</taxon>
        <taxon>Pseudoalteromonas</taxon>
    </lineage>
</organism>
<dbReference type="PANTHER" id="PTHR37299">
    <property type="entry name" value="TRANSCRIPTIONAL REGULATOR-RELATED"/>
    <property type="match status" value="1"/>
</dbReference>
<dbReference type="OrthoDB" id="236568at2"/>
<dbReference type="AlphaFoldDB" id="A0A0A7EEE6"/>
<proteinExistence type="predicted"/>
<dbReference type="GO" id="GO:0003677">
    <property type="term" value="F:DNA binding"/>
    <property type="evidence" value="ECO:0007669"/>
    <property type="project" value="InterPro"/>
</dbReference>
<name>A0A0A7EEE6_9GAMM</name>
<dbReference type="eggNOG" id="COG3279">
    <property type="taxonomic scope" value="Bacteria"/>
</dbReference>
<dbReference type="SUPFAM" id="SSF52172">
    <property type="entry name" value="CheY-like"/>
    <property type="match status" value="1"/>
</dbReference>
<evidence type="ECO:0000256" key="1">
    <source>
        <dbReference type="ARBA" id="ARBA00023012"/>
    </source>
</evidence>
<feature type="domain" description="HTH LytTR-type" evidence="4">
    <location>
        <begin position="143"/>
        <end position="234"/>
    </location>
</feature>
<accession>A0A0A7EEE6</accession>
<dbReference type="HOGENOM" id="CLU_000445_14_1_6"/>
<dbReference type="InterPro" id="IPR011006">
    <property type="entry name" value="CheY-like_superfamily"/>
</dbReference>
<dbReference type="InterPro" id="IPR046947">
    <property type="entry name" value="LytR-like"/>
</dbReference>
<reference evidence="5 6" key="1">
    <citation type="submission" date="2014-11" db="EMBL/GenBank/DDBJ databases">
        <title>Complete Genome Sequence of Pseudoalteromonas sp. Strain OCN003 Isolated from Kaneohe Bay, Oahu, Hawaii.</title>
        <authorList>
            <person name="Beurmann S."/>
            <person name="Videau P."/>
            <person name="Ushijima B."/>
            <person name="Smith A.M."/>
            <person name="Aeby G.S."/>
            <person name="Callahan S.M."/>
            <person name="Belcaid M."/>
        </authorList>
    </citation>
    <scope>NUCLEOTIDE SEQUENCE [LARGE SCALE GENOMIC DNA]</scope>
    <source>
        <strain evidence="5 6">OCN003</strain>
    </source>
</reference>
<dbReference type="SMART" id="SM00850">
    <property type="entry name" value="LytTR"/>
    <property type="match status" value="1"/>
</dbReference>
<evidence type="ECO:0000313" key="5">
    <source>
        <dbReference type="EMBL" id="AIY65015.1"/>
    </source>
</evidence>
<feature type="modified residue" description="4-aspartylphosphate" evidence="2">
    <location>
        <position position="54"/>
    </location>
</feature>